<protein>
    <recommendedName>
        <fullName evidence="3">Ribbon-helix-helix protein, copG family</fullName>
    </recommendedName>
</protein>
<gene>
    <name evidence="1" type="ORF">JO379_002240</name>
</gene>
<dbReference type="GeneID" id="91569103"/>
<name>A0ABS4Y214_9ACTN</name>
<dbReference type="RefSeq" id="WP_209514808.1">
    <property type="nucleotide sequence ID" value="NZ_JAGIOH010000001.1"/>
</dbReference>
<evidence type="ECO:0000313" key="1">
    <source>
        <dbReference type="EMBL" id="MBP2402771.1"/>
    </source>
</evidence>
<accession>A0ABS4Y214</accession>
<proteinExistence type="predicted"/>
<dbReference type="EMBL" id="JAGIOH010000001">
    <property type="protein sequence ID" value="MBP2402771.1"/>
    <property type="molecule type" value="Genomic_DNA"/>
</dbReference>
<organism evidence="1 2">
    <name type="scientific">Streptomyces syringium</name>
    <dbReference type="NCBI Taxonomy" id="76729"/>
    <lineage>
        <taxon>Bacteria</taxon>
        <taxon>Bacillati</taxon>
        <taxon>Actinomycetota</taxon>
        <taxon>Actinomycetes</taxon>
        <taxon>Kitasatosporales</taxon>
        <taxon>Streptomycetaceae</taxon>
        <taxon>Streptomyces</taxon>
    </lineage>
</organism>
<reference evidence="1 2" key="1">
    <citation type="submission" date="2021-03" db="EMBL/GenBank/DDBJ databases">
        <title>Sequencing the genomes of 1000 actinobacteria strains.</title>
        <authorList>
            <person name="Klenk H.-P."/>
        </authorList>
    </citation>
    <scope>NUCLEOTIDE SEQUENCE [LARGE SCALE GENOMIC DNA]</scope>
    <source>
        <strain evidence="1 2">DSM 41480</strain>
    </source>
</reference>
<sequence length="97" mass="10833">MAAKRIQVSRETRNHLAELAEQRGLSIGQLGRALVAEHPTAAQWAERLAADREVVRRVIGVGISDEEFDQAPDVRGNLCEIAADKACDHPRRQRRQP</sequence>
<comment type="caution">
    <text evidence="1">The sequence shown here is derived from an EMBL/GenBank/DDBJ whole genome shotgun (WGS) entry which is preliminary data.</text>
</comment>
<evidence type="ECO:0000313" key="2">
    <source>
        <dbReference type="Proteomes" id="UP001519291"/>
    </source>
</evidence>
<evidence type="ECO:0008006" key="3">
    <source>
        <dbReference type="Google" id="ProtNLM"/>
    </source>
</evidence>
<dbReference type="Proteomes" id="UP001519291">
    <property type="component" value="Unassembled WGS sequence"/>
</dbReference>
<keyword evidence="2" id="KW-1185">Reference proteome</keyword>